<feature type="transmembrane region" description="Helical" evidence="1">
    <location>
        <begin position="104"/>
        <end position="122"/>
    </location>
</feature>
<keyword evidence="1" id="KW-1133">Transmembrane helix</keyword>
<name>A0A3B0YQI3_9ZZZZ</name>
<dbReference type="EMBL" id="UOFL01000148">
    <property type="protein sequence ID" value="VAW78343.1"/>
    <property type="molecule type" value="Genomic_DNA"/>
</dbReference>
<evidence type="ECO:0000256" key="1">
    <source>
        <dbReference type="SAM" id="Phobius"/>
    </source>
</evidence>
<accession>A0A3B0YQI3</accession>
<keyword evidence="1" id="KW-0472">Membrane</keyword>
<protein>
    <submittedName>
        <fullName evidence="2">Uncharacterized protein</fullName>
    </submittedName>
</protein>
<gene>
    <name evidence="2" type="ORF">MNBD_GAMMA12-3784</name>
</gene>
<keyword evidence="1" id="KW-0812">Transmembrane</keyword>
<reference evidence="2" key="1">
    <citation type="submission" date="2018-06" db="EMBL/GenBank/DDBJ databases">
        <authorList>
            <person name="Zhirakovskaya E."/>
        </authorList>
    </citation>
    <scope>NUCLEOTIDE SEQUENCE</scope>
</reference>
<dbReference type="AlphaFoldDB" id="A0A3B0YQI3"/>
<evidence type="ECO:0000313" key="2">
    <source>
        <dbReference type="EMBL" id="VAW78343.1"/>
    </source>
</evidence>
<organism evidence="2">
    <name type="scientific">hydrothermal vent metagenome</name>
    <dbReference type="NCBI Taxonomy" id="652676"/>
    <lineage>
        <taxon>unclassified sequences</taxon>
        <taxon>metagenomes</taxon>
        <taxon>ecological metagenomes</taxon>
    </lineage>
</organism>
<feature type="transmembrane region" description="Helical" evidence="1">
    <location>
        <begin position="33"/>
        <end position="53"/>
    </location>
</feature>
<sequence length="142" mass="16368">MDRTTETEKQQKNDLLERNRIHYQWVLGSIRRLRFFFCGLVFAMLSFALQYRVESSNKLVLSIEVMSWILLAVAGYLSLRDCGGFTEDLNEDTFIGLSPKLRKIMWWCFLGAIILLILAKGINSFVSSKADTHNKTLKRDAA</sequence>
<proteinExistence type="predicted"/>